<keyword evidence="1" id="KW-0472">Membrane</keyword>
<evidence type="ECO:0000313" key="3">
    <source>
        <dbReference type="Proteomes" id="UP000250321"/>
    </source>
</evidence>
<evidence type="ECO:0000313" key="2">
    <source>
        <dbReference type="EMBL" id="PQP93582.1"/>
    </source>
</evidence>
<comment type="caution">
    <text evidence="2">The sequence shown here is derived from an EMBL/GenBank/DDBJ whole genome shotgun (WGS) entry which is preliminary data.</text>
</comment>
<dbReference type="Proteomes" id="UP000250321">
    <property type="component" value="Unassembled WGS sequence"/>
</dbReference>
<sequence>MFEDIDRLVAYFQRHIDDPRLESGPSIRTVAAMVPMRSQQLGVLQGHLWAVVGVVQPMRVVGEASLLTGIYYPHRVHKQAEMVAVEMDIQVAYLDHMVAVTVAMTEQVVMHMLLLLMMIMALQAGLLTQKEEGSDNGLWE</sequence>
<accession>A0A314XIC2</accession>
<keyword evidence="1" id="KW-1133">Transmembrane helix</keyword>
<keyword evidence="3" id="KW-1185">Reference proteome</keyword>
<dbReference type="STRING" id="2094558.A0A314XIC2"/>
<organism evidence="2 3">
    <name type="scientific">Prunus yedoensis var. nudiflora</name>
    <dbReference type="NCBI Taxonomy" id="2094558"/>
    <lineage>
        <taxon>Eukaryota</taxon>
        <taxon>Viridiplantae</taxon>
        <taxon>Streptophyta</taxon>
        <taxon>Embryophyta</taxon>
        <taxon>Tracheophyta</taxon>
        <taxon>Spermatophyta</taxon>
        <taxon>Magnoliopsida</taxon>
        <taxon>eudicotyledons</taxon>
        <taxon>Gunneridae</taxon>
        <taxon>Pentapetalae</taxon>
        <taxon>rosids</taxon>
        <taxon>fabids</taxon>
        <taxon>Rosales</taxon>
        <taxon>Rosaceae</taxon>
        <taxon>Amygdaloideae</taxon>
        <taxon>Amygdaleae</taxon>
        <taxon>Prunus</taxon>
    </lineage>
</organism>
<evidence type="ECO:0000256" key="1">
    <source>
        <dbReference type="SAM" id="Phobius"/>
    </source>
</evidence>
<feature type="transmembrane region" description="Helical" evidence="1">
    <location>
        <begin position="108"/>
        <end position="127"/>
    </location>
</feature>
<dbReference type="EMBL" id="PJQY01002447">
    <property type="protein sequence ID" value="PQP93582.1"/>
    <property type="molecule type" value="Genomic_DNA"/>
</dbReference>
<gene>
    <name evidence="2" type="ORF">Pyn_10827</name>
</gene>
<protein>
    <submittedName>
        <fullName evidence="2">Uncharacterized protein</fullName>
    </submittedName>
</protein>
<reference evidence="2 3" key="1">
    <citation type="submission" date="2018-02" db="EMBL/GenBank/DDBJ databases">
        <title>Draft genome of wild Prunus yedoensis var. nudiflora.</title>
        <authorList>
            <person name="Baek S."/>
            <person name="Kim J.-H."/>
            <person name="Choi K."/>
            <person name="Kim G.-B."/>
            <person name="Cho A."/>
            <person name="Jang H."/>
            <person name="Shin C.-H."/>
            <person name="Yu H.-J."/>
            <person name="Mun J.-H."/>
        </authorList>
    </citation>
    <scope>NUCLEOTIDE SEQUENCE [LARGE SCALE GENOMIC DNA]</scope>
    <source>
        <strain evidence="3">cv. Jeju island</strain>
        <tissue evidence="2">Leaf</tissue>
    </source>
</reference>
<dbReference type="AlphaFoldDB" id="A0A314XIC2"/>
<keyword evidence="1" id="KW-0812">Transmembrane</keyword>
<name>A0A314XIC2_PRUYE</name>
<proteinExistence type="predicted"/>
<dbReference type="OrthoDB" id="995477at2759"/>